<evidence type="ECO:0008006" key="3">
    <source>
        <dbReference type="Google" id="ProtNLM"/>
    </source>
</evidence>
<reference evidence="2" key="1">
    <citation type="submission" date="2019-10" db="EMBL/GenBank/DDBJ databases">
        <title>Streptomyces sp. nov., a novel actinobacterium isolated from alkaline environment.</title>
        <authorList>
            <person name="Golinska P."/>
        </authorList>
    </citation>
    <scope>NUCLEOTIDE SEQUENCE [LARGE SCALE GENOMIC DNA]</scope>
    <source>
        <strain evidence="2">DSM 42118</strain>
    </source>
</reference>
<gene>
    <name evidence="1" type="ORF">FNQ90_01615</name>
</gene>
<dbReference type="EMBL" id="VKHT01000021">
    <property type="protein sequence ID" value="MBB0242835.1"/>
    <property type="molecule type" value="Genomic_DNA"/>
</dbReference>
<organism evidence="1 2">
    <name type="scientific">Streptomyces alkaliphilus</name>
    <dbReference type="NCBI Taxonomy" id="1472722"/>
    <lineage>
        <taxon>Bacteria</taxon>
        <taxon>Bacillati</taxon>
        <taxon>Actinomycetota</taxon>
        <taxon>Actinomycetes</taxon>
        <taxon>Kitasatosporales</taxon>
        <taxon>Streptomycetaceae</taxon>
        <taxon>Streptomyces</taxon>
    </lineage>
</organism>
<dbReference type="Proteomes" id="UP000538929">
    <property type="component" value="Unassembled WGS sequence"/>
</dbReference>
<keyword evidence="2" id="KW-1185">Reference proteome</keyword>
<protein>
    <recommendedName>
        <fullName evidence="3">Polysaccharide pyruvyl transferase family protein</fullName>
    </recommendedName>
</protein>
<proteinExistence type="predicted"/>
<comment type="caution">
    <text evidence="1">The sequence shown here is derived from an EMBL/GenBank/DDBJ whole genome shotgun (WGS) entry which is preliminary data.</text>
</comment>
<evidence type="ECO:0000313" key="2">
    <source>
        <dbReference type="Proteomes" id="UP000538929"/>
    </source>
</evidence>
<accession>A0A7W3TA70</accession>
<sequence>MADSELATWNWRSETSGKTNFGDELGPLILERLGHRVRTVALEDAEIVTVGSVLRVVCEKGRDGLIVWGTGLTRDSRLPRRDFRVHAVRGRRSAAALGLGDVTLGDPGMLVSHLWKRPPIKYRVGVVPHYLDHRGFSWADKVIDVSRPVDEVLEEIGSCATIATSSLHGMIVAQSWEIPVCRIPHGKVPGGDFKWADHITSLDRPVARVQSDLLDALDKALA</sequence>
<name>A0A7W3TA70_9ACTN</name>
<dbReference type="AlphaFoldDB" id="A0A7W3TA70"/>
<dbReference type="RefSeq" id="WP_182604596.1">
    <property type="nucleotide sequence ID" value="NZ_VKHT01000021.1"/>
</dbReference>
<evidence type="ECO:0000313" key="1">
    <source>
        <dbReference type="EMBL" id="MBB0242835.1"/>
    </source>
</evidence>